<proteinExistence type="predicted"/>
<comment type="caution">
    <text evidence="2">The sequence shown here is derived from an EMBL/GenBank/DDBJ whole genome shotgun (WGS) entry which is preliminary data.</text>
</comment>
<evidence type="ECO:0000313" key="3">
    <source>
        <dbReference type="Proteomes" id="UP001157355"/>
    </source>
</evidence>
<keyword evidence="1" id="KW-1133">Transmembrane helix</keyword>
<keyword evidence="1" id="KW-0812">Transmembrane</keyword>
<keyword evidence="1" id="KW-0472">Membrane</keyword>
<accession>A0AA37X0A5</accession>
<dbReference type="AlphaFoldDB" id="A0AA37X0A5"/>
<feature type="transmembrane region" description="Helical" evidence="1">
    <location>
        <begin position="12"/>
        <end position="31"/>
    </location>
</feature>
<organism evidence="2 3">
    <name type="scientific">Cypionkella aquatica</name>
    <dbReference type="NCBI Taxonomy" id="1756042"/>
    <lineage>
        <taxon>Bacteria</taxon>
        <taxon>Pseudomonadati</taxon>
        <taxon>Pseudomonadota</taxon>
        <taxon>Alphaproteobacteria</taxon>
        <taxon>Rhodobacterales</taxon>
        <taxon>Paracoccaceae</taxon>
        <taxon>Cypionkella</taxon>
    </lineage>
</organism>
<name>A0AA37X0A5_9RHOB</name>
<reference evidence="2 3" key="1">
    <citation type="journal article" date="2014" name="Int. J. Syst. Evol. Microbiol.">
        <title>Complete genome sequence of Corynebacterium casei LMG S-19264T (=DSM 44701T), isolated from a smear-ripened cheese.</title>
        <authorList>
            <consortium name="US DOE Joint Genome Institute (JGI-PGF)"/>
            <person name="Walter F."/>
            <person name="Albersmeier A."/>
            <person name="Kalinowski J."/>
            <person name="Ruckert C."/>
        </authorList>
    </citation>
    <scope>NUCLEOTIDE SEQUENCE [LARGE SCALE GENOMIC DNA]</scope>
    <source>
        <strain evidence="2 3">NBRC 111766</strain>
    </source>
</reference>
<protein>
    <submittedName>
        <fullName evidence="2">Uncharacterized protein</fullName>
    </submittedName>
</protein>
<dbReference type="RefSeq" id="WP_284325852.1">
    <property type="nucleotide sequence ID" value="NZ_BSPP01000010.1"/>
</dbReference>
<evidence type="ECO:0000313" key="2">
    <source>
        <dbReference type="EMBL" id="GLS87678.1"/>
    </source>
</evidence>
<keyword evidence="3" id="KW-1185">Reference proteome</keyword>
<gene>
    <name evidence="2" type="ORF">GCM10010873_26520</name>
</gene>
<dbReference type="EMBL" id="BSPP01000010">
    <property type="protein sequence ID" value="GLS87678.1"/>
    <property type="molecule type" value="Genomic_DNA"/>
</dbReference>
<sequence length="102" mass="11334">MRLEYDPRITLGNLITIGLIAAAALTAWNTVVSQQAILAEKIAVIETSIAAKTFNRDQQMTQQEARLRAVEIAQATQSSDLRSIQNGINRIEAQLDKMQPRK</sequence>
<evidence type="ECO:0000256" key="1">
    <source>
        <dbReference type="SAM" id="Phobius"/>
    </source>
</evidence>
<dbReference type="Proteomes" id="UP001157355">
    <property type="component" value="Unassembled WGS sequence"/>
</dbReference>